<dbReference type="InterPro" id="IPR003593">
    <property type="entry name" value="AAA+_ATPase"/>
</dbReference>
<feature type="domain" description="ABC transporter" evidence="5">
    <location>
        <begin position="2"/>
        <end position="238"/>
    </location>
</feature>
<keyword evidence="2" id="KW-0547">Nucleotide-binding</keyword>
<dbReference type="PANTHER" id="PTHR42794:SF1">
    <property type="entry name" value="HEMIN IMPORT ATP-BINDING PROTEIN HMUV"/>
    <property type="match status" value="1"/>
</dbReference>
<evidence type="ECO:0000259" key="5">
    <source>
        <dbReference type="PROSITE" id="PS50893"/>
    </source>
</evidence>
<keyword evidence="3 6" id="KW-0067">ATP-binding</keyword>
<keyword evidence="7" id="KW-1185">Reference proteome</keyword>
<dbReference type="Pfam" id="PF00005">
    <property type="entry name" value="ABC_tran"/>
    <property type="match status" value="1"/>
</dbReference>
<proteinExistence type="predicted"/>
<evidence type="ECO:0000256" key="2">
    <source>
        <dbReference type="ARBA" id="ARBA00022741"/>
    </source>
</evidence>
<dbReference type="SUPFAM" id="SSF52540">
    <property type="entry name" value="P-loop containing nucleoside triphosphate hydrolases"/>
    <property type="match status" value="1"/>
</dbReference>
<name>A0ABY4W846_9BACL</name>
<dbReference type="InterPro" id="IPR017871">
    <property type="entry name" value="ABC_transporter-like_CS"/>
</dbReference>
<keyword evidence="1" id="KW-0813">Transport</keyword>
<reference evidence="6" key="1">
    <citation type="submission" date="2022-06" db="EMBL/GenBank/DDBJ databases">
        <title>Genome sequencing of Brevibacillus sp. BB3-R1.</title>
        <authorList>
            <person name="Heo J."/>
            <person name="Lee D."/>
            <person name="Won M."/>
            <person name="Han B.-H."/>
            <person name="Hong S.-B."/>
            <person name="Kwon S.-W."/>
        </authorList>
    </citation>
    <scope>NUCLEOTIDE SEQUENCE</scope>
    <source>
        <strain evidence="6">BB3-R1</strain>
    </source>
</reference>
<sequence>MIQVSDLWKSYGGQPVLQRLHFEVKKGEFFGIIGPNGSGKSTLLKLLSAIESPDSGNIYLDGKPAVRIKPKELATWLAVLQQETLPPVGFTVREVVEMGRFPYQNWLGTEKDDAGAVIDEILSTLGLNALQDRTLDKLSGGEKQRVALAKVMAQQPRLLLLDEPTTFLDIGYQIQLLDAVHRWQRSENNTVVAVLHDLNLASLYCDRILLLDQGRQMGVGLPRQILQAEMIDKVYGVTPIVLEHPVHHLPQIMLQSRRE</sequence>
<organism evidence="6 7">
    <name type="scientific">Brevibacillus ruminantium</name>
    <dbReference type="NCBI Taxonomy" id="2950604"/>
    <lineage>
        <taxon>Bacteria</taxon>
        <taxon>Bacillati</taxon>
        <taxon>Bacillota</taxon>
        <taxon>Bacilli</taxon>
        <taxon>Bacillales</taxon>
        <taxon>Paenibacillaceae</taxon>
        <taxon>Brevibacillus</taxon>
    </lineage>
</organism>
<dbReference type="GO" id="GO:0005524">
    <property type="term" value="F:ATP binding"/>
    <property type="evidence" value="ECO:0007669"/>
    <property type="project" value="UniProtKB-KW"/>
</dbReference>
<evidence type="ECO:0000313" key="6">
    <source>
        <dbReference type="EMBL" id="USG63351.1"/>
    </source>
</evidence>
<evidence type="ECO:0000313" key="7">
    <source>
        <dbReference type="Proteomes" id="UP001056500"/>
    </source>
</evidence>
<evidence type="ECO:0000256" key="4">
    <source>
        <dbReference type="ARBA" id="ARBA00022967"/>
    </source>
</evidence>
<dbReference type="PROSITE" id="PS00211">
    <property type="entry name" value="ABC_TRANSPORTER_1"/>
    <property type="match status" value="1"/>
</dbReference>
<dbReference type="EMBL" id="CP098755">
    <property type="protein sequence ID" value="USG63351.1"/>
    <property type="molecule type" value="Genomic_DNA"/>
</dbReference>
<protein>
    <submittedName>
        <fullName evidence="6">ABC transporter ATP-binding protein</fullName>
    </submittedName>
</protein>
<evidence type="ECO:0000256" key="1">
    <source>
        <dbReference type="ARBA" id="ARBA00022448"/>
    </source>
</evidence>
<dbReference type="InterPro" id="IPR003439">
    <property type="entry name" value="ABC_transporter-like_ATP-bd"/>
</dbReference>
<dbReference type="Proteomes" id="UP001056500">
    <property type="component" value="Chromosome"/>
</dbReference>
<keyword evidence="4" id="KW-1278">Translocase</keyword>
<dbReference type="SMART" id="SM00382">
    <property type="entry name" value="AAA"/>
    <property type="match status" value="1"/>
</dbReference>
<accession>A0ABY4W846</accession>
<dbReference type="RefSeq" id="WP_251870433.1">
    <property type="nucleotide sequence ID" value="NZ_CP098755.1"/>
</dbReference>
<dbReference type="InterPro" id="IPR027417">
    <property type="entry name" value="P-loop_NTPase"/>
</dbReference>
<evidence type="ECO:0000256" key="3">
    <source>
        <dbReference type="ARBA" id="ARBA00022840"/>
    </source>
</evidence>
<dbReference type="PANTHER" id="PTHR42794">
    <property type="entry name" value="HEMIN IMPORT ATP-BINDING PROTEIN HMUV"/>
    <property type="match status" value="1"/>
</dbReference>
<gene>
    <name evidence="6" type="ORF">NDK47_14275</name>
</gene>
<dbReference type="CDD" id="cd03214">
    <property type="entry name" value="ABC_Iron-Siderophores_B12_Hemin"/>
    <property type="match status" value="1"/>
</dbReference>
<dbReference type="Gene3D" id="3.40.50.300">
    <property type="entry name" value="P-loop containing nucleotide triphosphate hydrolases"/>
    <property type="match status" value="1"/>
</dbReference>
<dbReference type="PROSITE" id="PS50893">
    <property type="entry name" value="ABC_TRANSPORTER_2"/>
    <property type="match status" value="1"/>
</dbReference>